<dbReference type="SUPFAM" id="SSF69318">
    <property type="entry name" value="Integrin alpha N-terminal domain"/>
    <property type="match status" value="2"/>
</dbReference>
<keyword evidence="2" id="KW-0964">Secreted</keyword>
<dbReference type="InterPro" id="IPR050708">
    <property type="entry name" value="T6SS_VgrG/RHS"/>
</dbReference>
<evidence type="ECO:0000256" key="6">
    <source>
        <dbReference type="SAM" id="SignalP"/>
    </source>
</evidence>
<feature type="domain" description="Teneurin-like YD-shell" evidence="7">
    <location>
        <begin position="1657"/>
        <end position="2026"/>
    </location>
</feature>
<sequence>MRISYFFLLVLCATFSSAVLAASGIQKNGYTVYKGDIDDDGREDLYFEYNRPIILIHGDIITPLVMPQLPNFVLYLKRDKESYEDPEEVTLTELEIANLEKLDGGLSLLGDFNGDGATDLLLLAAMPLVIHAQGNGLPVLMQTLSTDNSDDTISYAAAILASVGVDSVLVQDKNEDGREDITAGDFVFHADESGTFGEYSTPANIQTPNMAGASGGQFRVNESGAATYAFPIATAAGTAGVVPEISLSYSSSGGNGLVGKGWGIGGLSGISRCRQTLSIDGSVGPINWTESDRFCLDGQRLIIESGSQYGAVGATYKTEMDSFARVTSIGGSPGKPSYFKVERKDGSVSYYGNSSDSKQLAGSNVLTWAQNRFEDNVGNPIEFLYEGNSESGHRVRSIRYAYGSGSYEAEVEFFYEDRPEHLRGFTAGYEFITTKRLEKIVSSSNGKVIREYNLGYNPVLPFIPREKYNDRTSLLTSLQECVGSSCLPAISFEWLQAPWRQYGDKSEAIDFSPTKHRFLSDYKYADFNGDGKQDIVWIEGYADDGSDTDIRVKYALSYGSVFIKQDFTGGAFSSEYFTQSNVDEGFAIRVLDFNGDGRHDLAIYDPRSSYGLPAKSWLVFLSRYDTGSKRWKLHSSPIATDRTNKDAIFADFNGDGLADYISVSYSKSSGAKVVVRLLESVGRAVSSKNYYKFSDEYTSYPLNISGAASMKSIGRVPDTLGDFNGDGAMDILVATSAGFEAAVFDQEAQEFRSIGVLSTTNTSKSPIAVDINADGLTDIAYPGNSGSFYSKLSTGTGFKDLGYLGSSRGSFVDLNNDGYQDFVWPVSSPYNDVKVRYFDQNTGDFIDYDDRRTFDHLSDCSGSASYCGTIASNDMVWFADTNGDGEADYHRYDASSGIVYTRLDNTRDSQYKNIPRNVINKIDNGLGNVTNITYQNMRYDELYTRLDVAAAGSTDAFYTALNGDWDLPADSHTLGKDKPVLDILSPMYLVAKVESSAPAAAAAPGSVDPSALSSVSYHYHQMKLQAAGRGMLGFQKIRTTDDQTGVVTETTYRQDFPFVGMPLQTETRTAEGQLLSRATNNWRLQGWNGSGKPLPPYQPYIYEAVEETYDLKDAGTSQGELLQSVTTTNSYDAHGNALSIDVVTKDGISGDQFVKKTENTYGSSVWEKEKGRLIATKVTSTRQGMPSHIRESAFTYYASSTQKGLLKSEVIEPNKPEYKQTTAYEYDNFGNVNKKTVTAPGETARSARTVYDLSGRYVFESYNALDHLTERVVSRNHFGAPLEVQGMNGLESVFAYDKFGRETISRSSTGADKLTDYERCVIGCPAGAQYMVTTHSSTGSWSREYFDALGRSMRTETKGFNSKIYTDKEYDNLGRVKFASEPYFSGDTRLWSTMEYDLLGRPSRVTAPDDSESSMTYSGFKTITTNDKGQQKTEMKNVAGELVEVIDAIDGRLTYEYDSQGNLHKAKSWGKANTAGAHIDEGDGLSYPIVVTIEYDDLGRKIRMDDPDKGEWHYEYTGFGELKKQTNANGHTVELTYDRLGRQSTRIEKPKGSSNPASDVSWFYDSATNGLGQVEMVMDSVSGYQVVYQYDQVGRNHIQAVDVDGAGAQPSYVTTTVFDGHGRVEYSYDALDSMLDGGKSGTQNFYNAYGYLYKVVDLATGDLVQEVKAQTARGQLKEQLLGNGATSNFTYEAASGRLTKQTSTVLGAFGIQDISYQWDTLGNLTSRHNQSGSKDLRESFCYDKLNRLIKTHIGNSNVNCSGLSTSEQDIRYNAIGNITFKAGVGEYIYGENGAGPHAVTTAGGVSYNYDLNGNMTSDGFDGGRTISYTTFDKASLIKKGNNTTEFLYGPSHSRYYRKDTNSSNGEVTETWYIGGIERIQKSSKPNEIEWKRHLVGTAAYTVKTDKEFKVLSTDKLFLYKDHLGSMDLITDKTGKVVQEMSFDAWGQRRNSANWNALSLTALSNFDDSRTTRGYTGHEMLDEVGLIHMNGRIYDPRLGRFMQADPFIDGEINTQGYNRYSYGKNSPLSGVDPSGYGFFSEVFDDILGITESSILNAVAQAAACYYGGPAGCAAYAAASAKGHGASWGDAFKAGAIAYVSAYAFGEIGTGYEAGAISLGEAALYSGLVGGTMSVLQGGKFGHGFVSAGAMAATGPLIGNIGNRAARVTGRAILGGTISKLTGGKFANGAATGAFHEAVSSRTSDKNISDDDLVGKMVPEVQWNQLDDAAAYQYAAEGLAAMEGDLNVDQGALRVAQYRLGAHRVISSLAASTLTSKEVSWAVFNHNFYRDQKYIAIGGAGVLCGGFFSACTSGLSYYGYGQLGKSTYDLVTDPSAGNGYRFGVNVTREVFTTMAHQGAPAPIKPIIWFNAAVGEAAGRIPVE</sequence>
<dbReference type="InterPro" id="IPR056823">
    <property type="entry name" value="TEN-like_YD-shell"/>
</dbReference>
<evidence type="ECO:0000256" key="5">
    <source>
        <dbReference type="ARBA" id="ARBA00023026"/>
    </source>
</evidence>
<dbReference type="Pfam" id="PF03534">
    <property type="entry name" value="SpvB"/>
    <property type="match status" value="1"/>
</dbReference>
<evidence type="ECO:0000256" key="3">
    <source>
        <dbReference type="ARBA" id="ARBA00022729"/>
    </source>
</evidence>
<dbReference type="NCBIfam" id="TIGR03696">
    <property type="entry name" value="Rhs_assc_core"/>
    <property type="match status" value="1"/>
</dbReference>
<dbReference type="InterPro" id="IPR022385">
    <property type="entry name" value="Rhs_assc_core"/>
</dbReference>
<feature type="signal peptide" evidence="6">
    <location>
        <begin position="1"/>
        <end position="21"/>
    </location>
</feature>
<feature type="domain" description="Teneurin-like YD-shell" evidence="7">
    <location>
        <begin position="1421"/>
        <end position="1552"/>
    </location>
</feature>
<dbReference type="EMBL" id="JBGMEL010000006">
    <property type="protein sequence ID" value="MFA0790522.1"/>
    <property type="molecule type" value="Genomic_DNA"/>
</dbReference>
<dbReference type="Gene3D" id="2.180.10.10">
    <property type="entry name" value="RHS repeat-associated core"/>
    <property type="match status" value="2"/>
</dbReference>
<name>A0ABV4NMA7_9GAMM</name>
<keyword evidence="3 6" id="KW-0732">Signal</keyword>
<evidence type="ECO:0000313" key="9">
    <source>
        <dbReference type="Proteomes" id="UP001569414"/>
    </source>
</evidence>
<gene>
    <name evidence="8" type="ORF">ACCI51_08175</name>
</gene>
<protein>
    <submittedName>
        <fullName evidence="8">FG-GAP-like repeat-containing protein</fullName>
    </submittedName>
</protein>
<reference evidence="8 9" key="1">
    <citation type="submission" date="2024-08" db="EMBL/GenBank/DDBJ databases">
        <authorList>
            <person name="Ishaq N."/>
        </authorList>
    </citation>
    <scope>NUCLEOTIDE SEQUENCE [LARGE SCALE GENOMIC DNA]</scope>
    <source>
        <strain evidence="8 9">JCM 30400</strain>
    </source>
</reference>
<dbReference type="Gene3D" id="2.40.128.340">
    <property type="match status" value="1"/>
</dbReference>
<dbReference type="Proteomes" id="UP001569414">
    <property type="component" value="Unassembled WGS sequence"/>
</dbReference>
<keyword evidence="5" id="KW-0843">Virulence</keyword>
<evidence type="ECO:0000256" key="1">
    <source>
        <dbReference type="ARBA" id="ARBA00004613"/>
    </source>
</evidence>
<dbReference type="PANTHER" id="PTHR32305:SF15">
    <property type="entry name" value="PROTEIN RHSA-RELATED"/>
    <property type="match status" value="1"/>
</dbReference>
<keyword evidence="9" id="KW-1185">Reference proteome</keyword>
<comment type="subcellular location">
    <subcellularLocation>
        <location evidence="1">Secreted</location>
    </subcellularLocation>
</comment>
<dbReference type="Pfam" id="PF25023">
    <property type="entry name" value="TEN_YD-shell"/>
    <property type="match status" value="2"/>
</dbReference>
<accession>A0ABV4NMA7</accession>
<dbReference type="PANTHER" id="PTHR32305">
    <property type="match status" value="1"/>
</dbReference>
<dbReference type="Pfam" id="PF13517">
    <property type="entry name" value="FG-GAP_3"/>
    <property type="match status" value="1"/>
</dbReference>
<comment type="caution">
    <text evidence="8">The sequence shown here is derived from an EMBL/GenBank/DDBJ whole genome shotgun (WGS) entry which is preliminary data.</text>
</comment>
<evidence type="ECO:0000256" key="4">
    <source>
        <dbReference type="ARBA" id="ARBA00022737"/>
    </source>
</evidence>
<organism evidence="8 9">
    <name type="scientific">Microbulbifer echini</name>
    <dbReference type="NCBI Taxonomy" id="1529067"/>
    <lineage>
        <taxon>Bacteria</taxon>
        <taxon>Pseudomonadati</taxon>
        <taxon>Pseudomonadota</taxon>
        <taxon>Gammaproteobacteria</taxon>
        <taxon>Cellvibrionales</taxon>
        <taxon>Microbulbiferaceae</taxon>
        <taxon>Microbulbifer</taxon>
    </lineage>
</organism>
<dbReference type="InterPro" id="IPR028994">
    <property type="entry name" value="Integrin_alpha_N"/>
</dbReference>
<dbReference type="InterPro" id="IPR013517">
    <property type="entry name" value="FG-GAP"/>
</dbReference>
<dbReference type="RefSeq" id="WP_371843244.1">
    <property type="nucleotide sequence ID" value="NZ_JBGMEL010000006.1"/>
</dbReference>
<evidence type="ECO:0000313" key="8">
    <source>
        <dbReference type="EMBL" id="MFA0790522.1"/>
    </source>
</evidence>
<evidence type="ECO:0000259" key="7">
    <source>
        <dbReference type="Pfam" id="PF25023"/>
    </source>
</evidence>
<evidence type="ECO:0000256" key="2">
    <source>
        <dbReference type="ARBA" id="ARBA00022525"/>
    </source>
</evidence>
<keyword evidence="4" id="KW-0677">Repeat</keyword>
<feature type="chain" id="PRO_5045651107" evidence="6">
    <location>
        <begin position="22"/>
        <end position="2381"/>
    </location>
</feature>
<dbReference type="Gene3D" id="2.130.10.130">
    <property type="entry name" value="Integrin alpha, N-terminal"/>
    <property type="match status" value="1"/>
</dbReference>
<proteinExistence type="predicted"/>
<dbReference type="InterPro" id="IPR003284">
    <property type="entry name" value="Sal_SpvB"/>
</dbReference>